<dbReference type="OrthoDB" id="1740536at2759"/>
<dbReference type="EMBL" id="BDDD01001550">
    <property type="protein sequence ID" value="GAV76976.1"/>
    <property type="molecule type" value="Genomic_DNA"/>
</dbReference>
<dbReference type="Proteomes" id="UP000187406">
    <property type="component" value="Unassembled WGS sequence"/>
</dbReference>
<dbReference type="AlphaFoldDB" id="A0A1Q3C9Q1"/>
<name>A0A1Q3C9Q1_CEPFO</name>
<organism evidence="1 2">
    <name type="scientific">Cephalotus follicularis</name>
    <name type="common">Albany pitcher plant</name>
    <dbReference type="NCBI Taxonomy" id="3775"/>
    <lineage>
        <taxon>Eukaryota</taxon>
        <taxon>Viridiplantae</taxon>
        <taxon>Streptophyta</taxon>
        <taxon>Embryophyta</taxon>
        <taxon>Tracheophyta</taxon>
        <taxon>Spermatophyta</taxon>
        <taxon>Magnoliopsida</taxon>
        <taxon>eudicotyledons</taxon>
        <taxon>Gunneridae</taxon>
        <taxon>Pentapetalae</taxon>
        <taxon>rosids</taxon>
        <taxon>fabids</taxon>
        <taxon>Oxalidales</taxon>
        <taxon>Cephalotaceae</taxon>
        <taxon>Cephalotus</taxon>
    </lineage>
</organism>
<accession>A0A1Q3C9Q1</accession>
<comment type="caution">
    <text evidence="1">The sequence shown here is derived from an EMBL/GenBank/DDBJ whole genome shotgun (WGS) entry which is preliminary data.</text>
</comment>
<feature type="non-terminal residue" evidence="1">
    <location>
        <position position="1"/>
    </location>
</feature>
<keyword evidence="2" id="KW-1185">Reference proteome</keyword>
<sequence>LLAHIPGYLLWSKTKSLSSGLRS</sequence>
<protein>
    <submittedName>
        <fullName evidence="1">Uncharacterized protein</fullName>
    </submittedName>
</protein>
<proteinExistence type="predicted"/>
<evidence type="ECO:0000313" key="2">
    <source>
        <dbReference type="Proteomes" id="UP000187406"/>
    </source>
</evidence>
<gene>
    <name evidence="1" type="ORF">CFOL_v3_20449</name>
</gene>
<evidence type="ECO:0000313" key="1">
    <source>
        <dbReference type="EMBL" id="GAV76976.1"/>
    </source>
</evidence>
<reference evidence="2" key="1">
    <citation type="submission" date="2016-04" db="EMBL/GenBank/DDBJ databases">
        <title>Cephalotus genome sequencing.</title>
        <authorList>
            <person name="Fukushima K."/>
            <person name="Hasebe M."/>
            <person name="Fang X."/>
        </authorList>
    </citation>
    <scope>NUCLEOTIDE SEQUENCE [LARGE SCALE GENOMIC DNA]</scope>
    <source>
        <strain evidence="2">cv. St1</strain>
    </source>
</reference>